<sequence length="43" mass="5046">MRFYQICMSRIKAKHIYHSFRKAKIIVTISTAVKILVTHNPNS</sequence>
<dbReference type="AlphaFoldDB" id="A0A0A9C6G9"/>
<name>A0A0A9C6G9_ARUDO</name>
<evidence type="ECO:0000313" key="1">
    <source>
        <dbReference type="EMBL" id="JAD71131.1"/>
    </source>
</evidence>
<proteinExistence type="predicted"/>
<reference evidence="1" key="2">
    <citation type="journal article" date="2015" name="Data Brief">
        <title>Shoot transcriptome of the giant reed, Arundo donax.</title>
        <authorList>
            <person name="Barrero R.A."/>
            <person name="Guerrero F.D."/>
            <person name="Moolhuijzen P."/>
            <person name="Goolsby J.A."/>
            <person name="Tidwell J."/>
            <person name="Bellgard S.E."/>
            <person name="Bellgard M.I."/>
        </authorList>
    </citation>
    <scope>NUCLEOTIDE SEQUENCE</scope>
    <source>
        <tissue evidence="1">Shoot tissue taken approximately 20 cm above the soil surface</tissue>
    </source>
</reference>
<organism evidence="1">
    <name type="scientific">Arundo donax</name>
    <name type="common">Giant reed</name>
    <name type="synonym">Donax arundinaceus</name>
    <dbReference type="NCBI Taxonomy" id="35708"/>
    <lineage>
        <taxon>Eukaryota</taxon>
        <taxon>Viridiplantae</taxon>
        <taxon>Streptophyta</taxon>
        <taxon>Embryophyta</taxon>
        <taxon>Tracheophyta</taxon>
        <taxon>Spermatophyta</taxon>
        <taxon>Magnoliopsida</taxon>
        <taxon>Liliopsida</taxon>
        <taxon>Poales</taxon>
        <taxon>Poaceae</taxon>
        <taxon>PACMAD clade</taxon>
        <taxon>Arundinoideae</taxon>
        <taxon>Arundineae</taxon>
        <taxon>Arundo</taxon>
    </lineage>
</organism>
<reference evidence="1" key="1">
    <citation type="submission" date="2014-09" db="EMBL/GenBank/DDBJ databases">
        <authorList>
            <person name="Magalhaes I.L.F."/>
            <person name="Oliveira U."/>
            <person name="Santos F.R."/>
            <person name="Vidigal T.H.D.A."/>
            <person name="Brescovit A.D."/>
            <person name="Santos A.J."/>
        </authorList>
    </citation>
    <scope>NUCLEOTIDE SEQUENCE</scope>
    <source>
        <tissue evidence="1">Shoot tissue taken approximately 20 cm above the soil surface</tissue>
    </source>
</reference>
<protein>
    <submittedName>
        <fullName evidence="1">Uncharacterized protein</fullName>
    </submittedName>
</protein>
<accession>A0A0A9C6G9</accession>
<dbReference type="EMBL" id="GBRH01226764">
    <property type="protein sequence ID" value="JAD71131.1"/>
    <property type="molecule type" value="Transcribed_RNA"/>
</dbReference>